<dbReference type="GO" id="GO:0020037">
    <property type="term" value="F:heme binding"/>
    <property type="evidence" value="ECO:0007669"/>
    <property type="project" value="InterPro"/>
</dbReference>
<keyword evidence="2" id="KW-0223">Dioxygenase</keyword>
<evidence type="ECO:0000256" key="5">
    <source>
        <dbReference type="PIRSR" id="PIRSR619791-2"/>
    </source>
</evidence>
<evidence type="ECO:0000256" key="3">
    <source>
        <dbReference type="ARBA" id="ARBA00023002"/>
    </source>
</evidence>
<dbReference type="InterPro" id="IPR050783">
    <property type="entry name" value="Oxylipin_biosynth_metab"/>
</dbReference>
<organism evidence="6 7">
    <name type="scientific">Rhizoclosmatium globosum</name>
    <dbReference type="NCBI Taxonomy" id="329046"/>
    <lineage>
        <taxon>Eukaryota</taxon>
        <taxon>Fungi</taxon>
        <taxon>Fungi incertae sedis</taxon>
        <taxon>Chytridiomycota</taxon>
        <taxon>Chytridiomycota incertae sedis</taxon>
        <taxon>Chytridiomycetes</taxon>
        <taxon>Chytridiales</taxon>
        <taxon>Chytriomycetaceae</taxon>
        <taxon>Rhizoclosmatium</taxon>
    </lineage>
</organism>
<dbReference type="PANTHER" id="PTHR11903">
    <property type="entry name" value="PROSTAGLANDIN G/H SYNTHASE"/>
    <property type="match status" value="1"/>
</dbReference>
<dbReference type="STRING" id="329046.A0A1Y2B6E6"/>
<dbReference type="SUPFAM" id="SSF48113">
    <property type="entry name" value="Heme-dependent peroxidases"/>
    <property type="match status" value="1"/>
</dbReference>
<dbReference type="PANTHER" id="PTHR11903:SF37">
    <property type="entry name" value="PSI-PRODUCING OXYGENASE A"/>
    <property type="match status" value="1"/>
</dbReference>
<dbReference type="Pfam" id="PF03098">
    <property type="entry name" value="An_peroxidase"/>
    <property type="match status" value="1"/>
</dbReference>
<dbReference type="Proteomes" id="UP000193642">
    <property type="component" value="Unassembled WGS sequence"/>
</dbReference>
<dbReference type="InterPro" id="IPR037120">
    <property type="entry name" value="Haem_peroxidase_sf_animal"/>
</dbReference>
<dbReference type="PROSITE" id="PS50292">
    <property type="entry name" value="PEROXIDASE_3"/>
    <property type="match status" value="1"/>
</dbReference>
<sequence>MAIWDDLPKVNRQYPAMGHRAADGSNYYISNQNLGAANTPYARTITTSHFPVKSELPDAGQLFDDLMKRPDESEVPFDGNKAGVNMLLHSMASVITHDIFKTKPGDPTINQTTSYLDLSCLYGPTKEEQSQIRTGVDGLIKPDVFSDARLQFQLPSTVYLLILFNRNHNYIAKQLLTDAVNVQENYRFTHLAGKDSPRLSAERTDDIVFQTARNINIACYTNVVFHEYLLTILDVDVKGTYSLAPNEQTPKDASYGNVVSAEFSFIYRWHSGISREDADWLKSIPIDKYLKLRKEFSFQLTAVENDGNEAAIQKAKMEHGKAMMGLLPEFGLSKEDYSLGPMCIGYHRDPATKVYSNKDLLQMLTNGMERVTSKMGARKVPESLREIEIEGIESARRQGLCTLNEFRKHFRLKEYNSYEEMITGPECPKADPVVIAALEKHYGKDGINRVEFYPGIVLEATDGEGISQGYSIIRAILADAINLIKNDRFLVYGLNPHELTHWGYNYYRASGDERQDGLIFKKIVLNCFPEWDRPELQERLKNPFRVSGEIHKV</sequence>
<evidence type="ECO:0000256" key="4">
    <source>
        <dbReference type="ARBA" id="ARBA00023004"/>
    </source>
</evidence>
<keyword evidence="5" id="KW-0349">Heme</keyword>
<dbReference type="InterPro" id="IPR019791">
    <property type="entry name" value="Haem_peroxidase_animal"/>
</dbReference>
<evidence type="ECO:0000313" key="7">
    <source>
        <dbReference type="Proteomes" id="UP000193642"/>
    </source>
</evidence>
<dbReference type="InterPro" id="IPR010255">
    <property type="entry name" value="Haem_peroxidase_sf"/>
</dbReference>
<name>A0A1Y2B6E6_9FUNG</name>
<keyword evidence="1 5" id="KW-0479">Metal-binding</keyword>
<gene>
    <name evidence="6" type="ORF">BCR33DRAFT_703556</name>
</gene>
<dbReference type="GO" id="GO:0046872">
    <property type="term" value="F:metal ion binding"/>
    <property type="evidence" value="ECO:0007669"/>
    <property type="project" value="UniProtKB-KW"/>
</dbReference>
<evidence type="ECO:0000256" key="1">
    <source>
        <dbReference type="ARBA" id="ARBA00022723"/>
    </source>
</evidence>
<evidence type="ECO:0000256" key="2">
    <source>
        <dbReference type="ARBA" id="ARBA00022964"/>
    </source>
</evidence>
<dbReference type="GO" id="GO:0051213">
    <property type="term" value="F:dioxygenase activity"/>
    <property type="evidence" value="ECO:0007669"/>
    <property type="project" value="UniProtKB-KW"/>
</dbReference>
<dbReference type="Gene3D" id="1.10.640.10">
    <property type="entry name" value="Haem peroxidase domain superfamily, animal type"/>
    <property type="match status" value="1"/>
</dbReference>
<dbReference type="AlphaFoldDB" id="A0A1Y2B6E6"/>
<comment type="caution">
    <text evidence="6">The sequence shown here is derived from an EMBL/GenBank/DDBJ whole genome shotgun (WGS) entry which is preliminary data.</text>
</comment>
<keyword evidence="7" id="KW-1185">Reference proteome</keyword>
<keyword evidence="6" id="KW-0575">Peroxidase</keyword>
<feature type="binding site" description="axial binding residue" evidence="5">
    <location>
        <position position="270"/>
    </location>
    <ligand>
        <name>heme b</name>
        <dbReference type="ChEBI" id="CHEBI:60344"/>
    </ligand>
    <ligandPart>
        <name>Fe</name>
        <dbReference type="ChEBI" id="CHEBI:18248"/>
    </ligandPart>
</feature>
<protein>
    <submittedName>
        <fullName evidence="6">Heme peroxidase</fullName>
    </submittedName>
</protein>
<evidence type="ECO:0000313" key="6">
    <source>
        <dbReference type="EMBL" id="ORY30110.1"/>
    </source>
</evidence>
<dbReference type="GO" id="GO:0006979">
    <property type="term" value="P:response to oxidative stress"/>
    <property type="evidence" value="ECO:0007669"/>
    <property type="project" value="InterPro"/>
</dbReference>
<reference evidence="6 7" key="1">
    <citation type="submission" date="2016-07" db="EMBL/GenBank/DDBJ databases">
        <title>Pervasive Adenine N6-methylation of Active Genes in Fungi.</title>
        <authorList>
            <consortium name="DOE Joint Genome Institute"/>
            <person name="Mondo S.J."/>
            <person name="Dannebaum R.O."/>
            <person name="Kuo R.C."/>
            <person name="Labutti K."/>
            <person name="Haridas S."/>
            <person name="Kuo A."/>
            <person name="Salamov A."/>
            <person name="Ahrendt S.R."/>
            <person name="Lipzen A."/>
            <person name="Sullivan W."/>
            <person name="Andreopoulos W.B."/>
            <person name="Clum A."/>
            <person name="Lindquist E."/>
            <person name="Daum C."/>
            <person name="Ramamoorthy G.K."/>
            <person name="Gryganskyi A."/>
            <person name="Culley D."/>
            <person name="Magnuson J.K."/>
            <person name="James T.Y."/>
            <person name="O'Malley M.A."/>
            <person name="Stajich J.E."/>
            <person name="Spatafora J.W."/>
            <person name="Visel A."/>
            <person name="Grigoriev I.V."/>
        </authorList>
    </citation>
    <scope>NUCLEOTIDE SEQUENCE [LARGE SCALE GENOMIC DNA]</scope>
    <source>
        <strain evidence="6 7">JEL800</strain>
    </source>
</reference>
<accession>A0A1Y2B6E6</accession>
<dbReference type="GO" id="GO:0006631">
    <property type="term" value="P:fatty acid metabolic process"/>
    <property type="evidence" value="ECO:0007669"/>
    <property type="project" value="UniProtKB-ARBA"/>
</dbReference>
<proteinExistence type="predicted"/>
<keyword evidence="4 5" id="KW-0408">Iron</keyword>
<dbReference type="GO" id="GO:0004601">
    <property type="term" value="F:peroxidase activity"/>
    <property type="evidence" value="ECO:0007669"/>
    <property type="project" value="UniProtKB-KW"/>
</dbReference>
<keyword evidence="3" id="KW-0560">Oxidoreductase</keyword>
<dbReference type="EMBL" id="MCGO01000084">
    <property type="protein sequence ID" value="ORY30110.1"/>
    <property type="molecule type" value="Genomic_DNA"/>
</dbReference>
<dbReference type="OrthoDB" id="823504at2759"/>